<reference evidence="4" key="1">
    <citation type="submission" date="2020-10" db="EMBL/GenBank/DDBJ databases">
        <authorList>
            <person name="Gilroy R."/>
        </authorList>
    </citation>
    <scope>NUCLEOTIDE SEQUENCE</scope>
    <source>
        <strain evidence="4">ChiSxjej2B14-6234</strain>
    </source>
</reference>
<reference evidence="4" key="2">
    <citation type="journal article" date="2021" name="PeerJ">
        <title>Extensive microbial diversity within the chicken gut microbiome revealed by metagenomics and culture.</title>
        <authorList>
            <person name="Gilroy R."/>
            <person name="Ravi A."/>
            <person name="Getino M."/>
            <person name="Pursley I."/>
            <person name="Horton D.L."/>
            <person name="Alikhan N.F."/>
            <person name="Baker D."/>
            <person name="Gharbi K."/>
            <person name="Hall N."/>
            <person name="Watson M."/>
            <person name="Adriaenssens E.M."/>
            <person name="Foster-Nyarko E."/>
            <person name="Jarju S."/>
            <person name="Secka A."/>
            <person name="Antonio M."/>
            <person name="Oren A."/>
            <person name="Chaudhuri R.R."/>
            <person name="La Ragione R."/>
            <person name="Hildebrand F."/>
            <person name="Pallen M.J."/>
        </authorList>
    </citation>
    <scope>NUCLEOTIDE SEQUENCE</scope>
    <source>
        <strain evidence="4">ChiSxjej2B14-6234</strain>
    </source>
</reference>
<dbReference type="SUPFAM" id="SSF55447">
    <property type="entry name" value="CO dehydrogenase flavoprotein C-terminal domain-like"/>
    <property type="match status" value="1"/>
</dbReference>
<name>A0A9D0Z8F9_9FIRM</name>
<dbReference type="PANTHER" id="PTHR42659:SF9">
    <property type="entry name" value="XANTHINE DEHYDROGENASE FAD-BINDING SUBUNIT XDHB-RELATED"/>
    <property type="match status" value="1"/>
</dbReference>
<dbReference type="PANTHER" id="PTHR42659">
    <property type="entry name" value="XANTHINE DEHYDROGENASE SUBUNIT C-RELATED"/>
    <property type="match status" value="1"/>
</dbReference>
<accession>A0A9D0Z8F9</accession>
<sequence length="258" mass="28034">MTIREYARPETAEEAWQLCQKRQNVVMAGNMWLRMQRRAVGTAIDLSGLGLDFVRERDGGFELGAMATLRELETHPGLEAAYAGAFARALSPIVGVQFRNTATVGGSVFARFGFSDVATLLLALDARVRLYKGGEMPLEAFQRAPFARDILLSVFVPGGAQGVGYHAMRRSATDFPVLAVAAAQAAGGLRVAVGARPARAQLLCAQEREWSDARRAELLRGMAFGSNMRATADYRRAIADVLVRRAVRDAMEGKQDAD</sequence>
<dbReference type="PROSITE" id="PS51387">
    <property type="entry name" value="FAD_PCMH"/>
    <property type="match status" value="1"/>
</dbReference>
<evidence type="ECO:0000256" key="2">
    <source>
        <dbReference type="ARBA" id="ARBA00023002"/>
    </source>
</evidence>
<protein>
    <submittedName>
        <fullName evidence="4">FAD binding domain-containing protein</fullName>
    </submittedName>
</protein>
<evidence type="ECO:0000313" key="5">
    <source>
        <dbReference type="Proteomes" id="UP000886887"/>
    </source>
</evidence>
<dbReference type="Pfam" id="PF00941">
    <property type="entry name" value="FAD_binding_5"/>
    <property type="match status" value="1"/>
</dbReference>
<dbReference type="InterPro" id="IPR051312">
    <property type="entry name" value="Diverse_Substr_Oxidored"/>
</dbReference>
<evidence type="ECO:0000259" key="3">
    <source>
        <dbReference type="PROSITE" id="PS51387"/>
    </source>
</evidence>
<dbReference type="GO" id="GO:0071949">
    <property type="term" value="F:FAD binding"/>
    <property type="evidence" value="ECO:0007669"/>
    <property type="project" value="InterPro"/>
</dbReference>
<dbReference type="Gene3D" id="3.30.390.50">
    <property type="entry name" value="CO dehydrogenase flavoprotein, C-terminal domain"/>
    <property type="match status" value="1"/>
</dbReference>
<dbReference type="InterPro" id="IPR036683">
    <property type="entry name" value="CO_DH_flav_C_dom_sf"/>
</dbReference>
<dbReference type="InterPro" id="IPR005107">
    <property type="entry name" value="CO_DH_flav_C"/>
</dbReference>
<dbReference type="InterPro" id="IPR002346">
    <property type="entry name" value="Mopterin_DH_FAD-bd"/>
</dbReference>
<keyword evidence="1" id="KW-0285">Flavoprotein</keyword>
<dbReference type="AlphaFoldDB" id="A0A9D0Z8F9"/>
<evidence type="ECO:0000313" key="4">
    <source>
        <dbReference type="EMBL" id="HIQ70898.1"/>
    </source>
</evidence>
<dbReference type="Gene3D" id="3.30.465.10">
    <property type="match status" value="1"/>
</dbReference>
<dbReference type="Proteomes" id="UP000886887">
    <property type="component" value="Unassembled WGS sequence"/>
</dbReference>
<keyword evidence="2" id="KW-0560">Oxidoreductase</keyword>
<feature type="domain" description="FAD-binding PCMH-type" evidence="3">
    <location>
        <begin position="1"/>
        <end position="161"/>
    </location>
</feature>
<dbReference type="SMART" id="SM01092">
    <property type="entry name" value="CO_deh_flav_C"/>
    <property type="match status" value="1"/>
</dbReference>
<organism evidence="4 5">
    <name type="scientific">Candidatus Onthenecus intestinigallinarum</name>
    <dbReference type="NCBI Taxonomy" id="2840875"/>
    <lineage>
        <taxon>Bacteria</taxon>
        <taxon>Bacillati</taxon>
        <taxon>Bacillota</taxon>
        <taxon>Clostridia</taxon>
        <taxon>Eubacteriales</taxon>
        <taxon>Candidatus Onthenecus</taxon>
    </lineage>
</organism>
<dbReference type="InterPro" id="IPR016166">
    <property type="entry name" value="FAD-bd_PCMH"/>
</dbReference>
<dbReference type="EMBL" id="DVFJ01000006">
    <property type="protein sequence ID" value="HIQ70898.1"/>
    <property type="molecule type" value="Genomic_DNA"/>
</dbReference>
<dbReference type="InterPro" id="IPR016169">
    <property type="entry name" value="FAD-bd_PCMH_sub2"/>
</dbReference>
<proteinExistence type="predicted"/>
<dbReference type="SUPFAM" id="SSF56176">
    <property type="entry name" value="FAD-binding/transporter-associated domain-like"/>
    <property type="match status" value="1"/>
</dbReference>
<gene>
    <name evidence="4" type="ORF">IAB73_01650</name>
</gene>
<dbReference type="InterPro" id="IPR036318">
    <property type="entry name" value="FAD-bd_PCMH-like_sf"/>
</dbReference>
<comment type="caution">
    <text evidence="4">The sequence shown here is derived from an EMBL/GenBank/DDBJ whole genome shotgun (WGS) entry which is preliminary data.</text>
</comment>
<dbReference type="GO" id="GO:0016491">
    <property type="term" value="F:oxidoreductase activity"/>
    <property type="evidence" value="ECO:0007669"/>
    <property type="project" value="UniProtKB-KW"/>
</dbReference>
<evidence type="ECO:0000256" key="1">
    <source>
        <dbReference type="ARBA" id="ARBA00022630"/>
    </source>
</evidence>